<gene>
    <name evidence="2" type="ORF">BAE44_0001930</name>
</gene>
<evidence type="ECO:0000313" key="3">
    <source>
        <dbReference type="Proteomes" id="UP000095767"/>
    </source>
</evidence>
<dbReference type="EMBL" id="LWDX02006827">
    <property type="protein sequence ID" value="OEL37048.1"/>
    <property type="molecule type" value="Genomic_DNA"/>
</dbReference>
<sequence>MPGPVVAASVRFSGGPAWVLLEKFPSIGYHRTNATTATGFTSAGTTVQVSFELADPPVVSRWSVHCPGLNRRAEILNAAEGLVLMRIAFSSRGDGQGQAIDYFVYRTGPREPSLHLIPGPCPEVAVPKRVGILPGAGEDYFVVFPVPRFDKPDTKYEMSVFSSESRSWSSKVARVSKDRETTFDAMAMHEPSKAVAAGGSSLARVDLCRGVLLCNVLDEDPVLRLLPWPVPPHHRDEHSPLSVRDATLSNGAIRFVESNVDDNGGWTATVSKRETGSKYWYKCFKADIASILAKDSSYSDLLRQVWDDEATKRGLNKALGAAPTLSLSSEDVVCFTTDLRSTDSEPLMLAVNVRERRVEPAERSCVKGT</sequence>
<protein>
    <recommendedName>
        <fullName evidence="1">DUF1618 domain-containing protein</fullName>
    </recommendedName>
</protein>
<comment type="caution">
    <text evidence="2">The sequence shown here is derived from an EMBL/GenBank/DDBJ whole genome shotgun (WGS) entry which is preliminary data.</text>
</comment>
<organism evidence="2 3">
    <name type="scientific">Dichanthelium oligosanthes</name>
    <dbReference type="NCBI Taxonomy" id="888268"/>
    <lineage>
        <taxon>Eukaryota</taxon>
        <taxon>Viridiplantae</taxon>
        <taxon>Streptophyta</taxon>
        <taxon>Embryophyta</taxon>
        <taxon>Tracheophyta</taxon>
        <taxon>Spermatophyta</taxon>
        <taxon>Magnoliopsida</taxon>
        <taxon>Liliopsida</taxon>
        <taxon>Poales</taxon>
        <taxon>Poaceae</taxon>
        <taxon>PACMAD clade</taxon>
        <taxon>Panicoideae</taxon>
        <taxon>Panicodae</taxon>
        <taxon>Paniceae</taxon>
        <taxon>Dichantheliinae</taxon>
        <taxon>Dichanthelium</taxon>
    </lineage>
</organism>
<dbReference type="AlphaFoldDB" id="A0A1E5WI51"/>
<dbReference type="PANTHER" id="PTHR33074">
    <property type="entry name" value="EXPRESSED PROTEIN-RELATED"/>
    <property type="match status" value="1"/>
</dbReference>
<evidence type="ECO:0000313" key="2">
    <source>
        <dbReference type="EMBL" id="OEL37048.1"/>
    </source>
</evidence>
<dbReference type="PANTHER" id="PTHR33074:SF85">
    <property type="entry name" value="DUF1618 DOMAIN-CONTAINING PROTEIN"/>
    <property type="match status" value="1"/>
</dbReference>
<name>A0A1E5WI51_9POAL</name>
<keyword evidence="3" id="KW-1185">Reference proteome</keyword>
<evidence type="ECO:0000259" key="1">
    <source>
        <dbReference type="Pfam" id="PF07762"/>
    </source>
</evidence>
<accession>A0A1E5WI51</accession>
<dbReference type="Proteomes" id="UP000095767">
    <property type="component" value="Unassembled WGS sequence"/>
</dbReference>
<dbReference type="OrthoDB" id="687208at2759"/>
<dbReference type="Pfam" id="PF07762">
    <property type="entry name" value="DUF1618"/>
    <property type="match status" value="1"/>
</dbReference>
<feature type="domain" description="DUF1618" evidence="1">
    <location>
        <begin position="205"/>
        <end position="334"/>
    </location>
</feature>
<reference evidence="2 3" key="1">
    <citation type="submission" date="2016-09" db="EMBL/GenBank/DDBJ databases">
        <title>The draft genome of Dichanthelium oligosanthes: A C3 panicoid grass species.</title>
        <authorList>
            <person name="Studer A.J."/>
            <person name="Schnable J.C."/>
            <person name="Brutnell T.P."/>
        </authorList>
    </citation>
    <scope>NUCLEOTIDE SEQUENCE [LARGE SCALE GENOMIC DNA]</scope>
    <source>
        <strain evidence="3">cv. Kellogg 1175</strain>
        <tissue evidence="2">Leaf</tissue>
    </source>
</reference>
<dbReference type="InterPro" id="IPR011676">
    <property type="entry name" value="DUF1618"/>
</dbReference>
<proteinExistence type="predicted"/>